<dbReference type="SMART" id="SM00912">
    <property type="entry name" value="Haemagg_act"/>
    <property type="match status" value="1"/>
</dbReference>
<keyword evidence="2" id="KW-0732">Signal</keyword>
<sequence length="767" mass="78695">MVKNCLFLSTFSLCVLGMAAGDGQAQVQGDATVGTQVTSSDQLNFDIDGGRQVGGNLFQSFRTFSVPINGSADFNSGPTVTNIISRVTGSAASNIDGLIRVPNSDANLFFINPNGIFFGPNARLSLDGSFLASTASQILFAGGDRFSATQPTSLLTVRTPIGLGFGPTAAPIQNQSRTTGRLGSSRRRLGDRTVGLQVNAGRTLALVGGDIDLLGGNLTAARGRVELASVGPGSRVDLSAVGQNWILDVPEGATLGNIRLSQGSLVTAGGRGTGSVQVQGQKLTLLNAKINATLSTNPVDMTFQGGTISLRVPGRIVLSGDSEVATRTRAPVSGGTVLIETGQLILRDGGTVTSSTVGENNSGDAGRVVINATDLIRVSGRNPSRRGQSAIFSQSVAGATGNAGRVKITTRRLVVENGGQVSVGAVEDPDPNGFGQGVSNGDGGSLSIMATDSILVTGVGIDENGDLQPSALIAEAQGEGMAGSLVLRTGQLLVQDQGLVTVSSLEEGSAGNISVLADTIRLEGGLLNAETATDSGGNIVLRAADYILLRQESMISTSGGIGNAGGDGGNIRIAAPLVVAVPGENSDIRTDAFLGNGGAVSINTDGLLGFSRPPLDTGLTNDITANSRFGLDGVVQVNTPEIDPSKDTVALPEVIRTAVLTQGCQAGQQGSQFIHTRRGGKPSEPQEIGSQSIWDDLRPSSIRRAVKAPSRWRGATTGLRKLPSPIRPLQEAQGWARDARGNLVLLAQAPNVTPNAFAQAAVPCHSY</sequence>
<dbReference type="InterPro" id="IPR011050">
    <property type="entry name" value="Pectin_lyase_fold/virulence"/>
</dbReference>
<evidence type="ECO:0000259" key="3">
    <source>
        <dbReference type="SMART" id="SM00912"/>
    </source>
</evidence>
<dbReference type="RefSeq" id="WP_110984211.1">
    <property type="nucleotide sequence ID" value="NZ_CAWNWM010000001.1"/>
</dbReference>
<dbReference type="SUPFAM" id="SSF51126">
    <property type="entry name" value="Pectin lyase-like"/>
    <property type="match status" value="1"/>
</dbReference>
<feature type="region of interest" description="Disordered" evidence="1">
    <location>
        <begin position="670"/>
        <end position="691"/>
    </location>
</feature>
<reference evidence="4 5" key="1">
    <citation type="journal article" date="2018" name="Sci. Rep.">
        <title>A novel species of the marine cyanobacterium Acaryochloris with a unique pigment content and lifestyle.</title>
        <authorList>
            <person name="Partensky F."/>
            <person name="Six C."/>
            <person name="Ratin M."/>
            <person name="Garczarek L."/>
            <person name="Vaulot D."/>
            <person name="Probert I."/>
            <person name="Calteau A."/>
            <person name="Gourvil P."/>
            <person name="Marie D."/>
            <person name="Grebert T."/>
            <person name="Bouchier C."/>
            <person name="Le Panse S."/>
            <person name="Gachenot M."/>
            <person name="Rodriguez F."/>
            <person name="Garrido J.L."/>
        </authorList>
    </citation>
    <scope>NUCLEOTIDE SEQUENCE [LARGE SCALE GENOMIC DNA]</scope>
    <source>
        <strain evidence="4 5">RCC1774</strain>
    </source>
</reference>
<keyword evidence="5" id="KW-1185">Reference proteome</keyword>
<protein>
    <recommendedName>
        <fullName evidence="3">Filamentous haemagglutinin FhaB/tRNA nuclease CdiA-like TPS domain-containing protein</fullName>
    </recommendedName>
</protein>
<dbReference type="NCBIfam" id="TIGR01901">
    <property type="entry name" value="adhes_NPXG"/>
    <property type="match status" value="1"/>
</dbReference>
<dbReference type="Pfam" id="PF05860">
    <property type="entry name" value="TPS"/>
    <property type="match status" value="1"/>
</dbReference>
<gene>
    <name evidence="4" type="ORF">C1752_00227</name>
</gene>
<accession>A0A2W1K4X3</accession>
<proteinExistence type="predicted"/>
<dbReference type="OrthoDB" id="524333at2"/>
<dbReference type="Gene3D" id="2.160.20.10">
    <property type="entry name" value="Single-stranded right-handed beta-helix, Pectin lyase-like"/>
    <property type="match status" value="2"/>
</dbReference>
<dbReference type="AlphaFoldDB" id="A0A2W1K4X3"/>
<evidence type="ECO:0000256" key="1">
    <source>
        <dbReference type="SAM" id="MobiDB-lite"/>
    </source>
</evidence>
<feature type="chain" id="PRO_5016048883" description="Filamentous haemagglutinin FhaB/tRNA nuclease CdiA-like TPS domain-containing protein" evidence="2">
    <location>
        <begin position="21"/>
        <end position="767"/>
    </location>
</feature>
<name>A0A2W1K4X3_9CYAN</name>
<dbReference type="InterPro" id="IPR008638">
    <property type="entry name" value="FhaB/CdiA-like_TPS"/>
</dbReference>
<comment type="caution">
    <text evidence="4">The sequence shown here is derived from an EMBL/GenBank/DDBJ whole genome shotgun (WGS) entry which is preliminary data.</text>
</comment>
<dbReference type="EMBL" id="PQWO01000001">
    <property type="protein sequence ID" value="PZD75001.1"/>
    <property type="molecule type" value="Genomic_DNA"/>
</dbReference>
<dbReference type="InterPro" id="IPR012334">
    <property type="entry name" value="Pectin_lyas_fold"/>
</dbReference>
<organism evidence="4 5">
    <name type="scientific">Acaryochloris thomasi RCC1774</name>
    <dbReference type="NCBI Taxonomy" id="1764569"/>
    <lineage>
        <taxon>Bacteria</taxon>
        <taxon>Bacillati</taxon>
        <taxon>Cyanobacteriota</taxon>
        <taxon>Cyanophyceae</taxon>
        <taxon>Acaryochloridales</taxon>
        <taxon>Acaryochloridaceae</taxon>
        <taxon>Acaryochloris</taxon>
        <taxon>Acaryochloris thomasi</taxon>
    </lineage>
</organism>
<dbReference type="Proteomes" id="UP000248857">
    <property type="component" value="Unassembled WGS sequence"/>
</dbReference>
<evidence type="ECO:0000256" key="2">
    <source>
        <dbReference type="SAM" id="SignalP"/>
    </source>
</evidence>
<evidence type="ECO:0000313" key="4">
    <source>
        <dbReference type="EMBL" id="PZD75001.1"/>
    </source>
</evidence>
<evidence type="ECO:0000313" key="5">
    <source>
        <dbReference type="Proteomes" id="UP000248857"/>
    </source>
</evidence>
<feature type="signal peptide" evidence="2">
    <location>
        <begin position="1"/>
        <end position="20"/>
    </location>
</feature>
<feature type="domain" description="Filamentous haemagglutinin FhaB/tRNA nuclease CdiA-like TPS" evidence="3">
    <location>
        <begin position="28"/>
        <end position="141"/>
    </location>
</feature>